<gene>
    <name evidence="3" type="ORF">SAMN05660226_02251</name>
</gene>
<reference evidence="3 4" key="1">
    <citation type="submission" date="2017-02" db="EMBL/GenBank/DDBJ databases">
        <authorList>
            <person name="Peterson S.W."/>
        </authorList>
    </citation>
    <scope>NUCLEOTIDE SEQUENCE [LARGE SCALE GENOMIC DNA]</scope>
    <source>
        <strain evidence="3 4">DSM 22899</strain>
    </source>
</reference>
<dbReference type="PROSITE" id="PS50110">
    <property type="entry name" value="RESPONSE_REGULATORY"/>
    <property type="match status" value="1"/>
</dbReference>
<dbReference type="OrthoDB" id="1121174at2"/>
<dbReference type="GO" id="GO:0000160">
    <property type="term" value="P:phosphorelay signal transduction system"/>
    <property type="evidence" value="ECO:0007669"/>
    <property type="project" value="InterPro"/>
</dbReference>
<dbReference type="Gene3D" id="3.40.50.2300">
    <property type="match status" value="1"/>
</dbReference>
<protein>
    <submittedName>
        <fullName evidence="3">Response regulator receiver domain-containing protein</fullName>
    </submittedName>
</protein>
<feature type="domain" description="Response regulatory" evidence="2">
    <location>
        <begin position="1"/>
        <end position="95"/>
    </location>
</feature>
<sequence>MESAMDALAYLENCKSAPESLPDLIFLDINMPQMSGFDLLGEYQKLPEEIQKRCIIVMLSSSLHPEDRQRAMESPFVHKFISKPISASKLAELRH</sequence>
<dbReference type="AlphaFoldDB" id="A0A1T5CIE4"/>
<dbReference type="SUPFAM" id="SSF52172">
    <property type="entry name" value="CheY-like"/>
    <property type="match status" value="1"/>
</dbReference>
<accession>A0A1T5CIE4</accession>
<feature type="modified residue" description="4-aspartylphosphate" evidence="1">
    <location>
        <position position="28"/>
    </location>
</feature>
<keyword evidence="4" id="KW-1185">Reference proteome</keyword>
<proteinExistence type="predicted"/>
<evidence type="ECO:0000259" key="2">
    <source>
        <dbReference type="PROSITE" id="PS50110"/>
    </source>
</evidence>
<evidence type="ECO:0000313" key="3">
    <source>
        <dbReference type="EMBL" id="SKB59101.1"/>
    </source>
</evidence>
<dbReference type="InterPro" id="IPR052893">
    <property type="entry name" value="TCS_response_regulator"/>
</dbReference>
<evidence type="ECO:0000313" key="4">
    <source>
        <dbReference type="Proteomes" id="UP000190541"/>
    </source>
</evidence>
<name>A0A1T5CIE4_9SPHI</name>
<dbReference type="Proteomes" id="UP000190541">
    <property type="component" value="Unassembled WGS sequence"/>
</dbReference>
<evidence type="ECO:0000256" key="1">
    <source>
        <dbReference type="PROSITE-ProRule" id="PRU00169"/>
    </source>
</evidence>
<dbReference type="PANTHER" id="PTHR44520:SF2">
    <property type="entry name" value="RESPONSE REGULATOR RCP1"/>
    <property type="match status" value="1"/>
</dbReference>
<dbReference type="Pfam" id="PF00072">
    <property type="entry name" value="Response_reg"/>
    <property type="match status" value="1"/>
</dbReference>
<keyword evidence="1" id="KW-0597">Phosphoprotein</keyword>
<dbReference type="EMBL" id="FUYS01000004">
    <property type="protein sequence ID" value="SKB59101.1"/>
    <property type="molecule type" value="Genomic_DNA"/>
</dbReference>
<dbReference type="PANTHER" id="PTHR44520">
    <property type="entry name" value="RESPONSE REGULATOR RCP1-RELATED"/>
    <property type="match status" value="1"/>
</dbReference>
<dbReference type="InterPro" id="IPR001789">
    <property type="entry name" value="Sig_transdc_resp-reg_receiver"/>
</dbReference>
<dbReference type="STRING" id="623280.SAMN05660226_02251"/>
<organism evidence="3 4">
    <name type="scientific">Parapedobacter luteus</name>
    <dbReference type="NCBI Taxonomy" id="623280"/>
    <lineage>
        <taxon>Bacteria</taxon>
        <taxon>Pseudomonadati</taxon>
        <taxon>Bacteroidota</taxon>
        <taxon>Sphingobacteriia</taxon>
        <taxon>Sphingobacteriales</taxon>
        <taxon>Sphingobacteriaceae</taxon>
        <taxon>Parapedobacter</taxon>
    </lineage>
</organism>
<dbReference type="InterPro" id="IPR011006">
    <property type="entry name" value="CheY-like_superfamily"/>
</dbReference>